<protein>
    <submittedName>
        <fullName evidence="5">AraC-like DNA-binding protein</fullName>
    </submittedName>
</protein>
<dbReference type="SMART" id="SM00342">
    <property type="entry name" value="HTH_ARAC"/>
    <property type="match status" value="1"/>
</dbReference>
<dbReference type="InterPro" id="IPR013096">
    <property type="entry name" value="Cupin_2"/>
</dbReference>
<dbReference type="InterPro" id="IPR018060">
    <property type="entry name" value="HTH_AraC"/>
</dbReference>
<keyword evidence="2" id="KW-0238">DNA-binding</keyword>
<dbReference type="SUPFAM" id="SSF51182">
    <property type="entry name" value="RmlC-like cupins"/>
    <property type="match status" value="1"/>
</dbReference>
<dbReference type="PANTHER" id="PTHR43280">
    <property type="entry name" value="ARAC-FAMILY TRANSCRIPTIONAL REGULATOR"/>
    <property type="match status" value="1"/>
</dbReference>
<dbReference type="Proteomes" id="UP000745859">
    <property type="component" value="Unassembled WGS sequence"/>
</dbReference>
<evidence type="ECO:0000313" key="5">
    <source>
        <dbReference type="EMBL" id="NIJ45322.1"/>
    </source>
</evidence>
<dbReference type="Pfam" id="PF12833">
    <property type="entry name" value="HTH_18"/>
    <property type="match status" value="1"/>
</dbReference>
<dbReference type="EMBL" id="JAASQL010000002">
    <property type="protein sequence ID" value="NIJ45322.1"/>
    <property type="molecule type" value="Genomic_DNA"/>
</dbReference>
<feature type="domain" description="HTH araC/xylS-type" evidence="4">
    <location>
        <begin position="186"/>
        <end position="284"/>
    </location>
</feature>
<sequence>MKILQKKITPSNKSFSVYKNTKPYLDESWHLHQELELIYIIEGTGTCFIGDNVHEFASGELALIGSNMPHLWRNSEDYHKNINLKAEVIVLHFTEDFLGKEFFEKNEMVLIKNLISRANNGIAFLDDKLKAYVSSELERLIPLTGFKSIQCMLNILDALASTKDVKEFASNGYTEKVYVKDSQRLEKVYQYVLTNLSREIHLDEVAEIAHLGVSPFCRFFKKRMHKTFSQFLNEVRVGYACKLLIENKLSISEVTYSCGYNSQTNFNRQFKKIKGINPKAYQKMYLDN</sequence>
<dbReference type="InterPro" id="IPR018062">
    <property type="entry name" value="HTH_AraC-typ_CS"/>
</dbReference>
<dbReference type="InterPro" id="IPR011051">
    <property type="entry name" value="RmlC_Cupin_sf"/>
</dbReference>
<keyword evidence="3" id="KW-0804">Transcription</keyword>
<evidence type="ECO:0000313" key="6">
    <source>
        <dbReference type="Proteomes" id="UP000745859"/>
    </source>
</evidence>
<dbReference type="InterPro" id="IPR020449">
    <property type="entry name" value="Tscrpt_reg_AraC-type_HTH"/>
</dbReference>
<evidence type="ECO:0000259" key="4">
    <source>
        <dbReference type="PROSITE" id="PS01124"/>
    </source>
</evidence>
<name>A0ABX0U8Z7_9FLAO</name>
<gene>
    <name evidence="5" type="ORF">FHR24_001790</name>
</gene>
<dbReference type="Gene3D" id="1.10.10.60">
    <property type="entry name" value="Homeodomain-like"/>
    <property type="match status" value="2"/>
</dbReference>
<accession>A0ABX0U8Z7</accession>
<dbReference type="Pfam" id="PF07883">
    <property type="entry name" value="Cupin_2"/>
    <property type="match status" value="1"/>
</dbReference>
<proteinExistence type="predicted"/>
<dbReference type="PROSITE" id="PS01124">
    <property type="entry name" value="HTH_ARAC_FAMILY_2"/>
    <property type="match status" value="1"/>
</dbReference>
<dbReference type="PROSITE" id="PS00041">
    <property type="entry name" value="HTH_ARAC_FAMILY_1"/>
    <property type="match status" value="1"/>
</dbReference>
<dbReference type="RefSeq" id="WP_167187179.1">
    <property type="nucleotide sequence ID" value="NZ_JAASQL010000002.1"/>
</dbReference>
<dbReference type="InterPro" id="IPR009057">
    <property type="entry name" value="Homeodomain-like_sf"/>
</dbReference>
<dbReference type="PANTHER" id="PTHR43280:SF2">
    <property type="entry name" value="HTH-TYPE TRANSCRIPTIONAL REGULATOR EXSA"/>
    <property type="match status" value="1"/>
</dbReference>
<keyword evidence="6" id="KW-1185">Reference proteome</keyword>
<organism evidence="5 6">
    <name type="scientific">Wenyingzhuangia heitensis</name>
    <dbReference type="NCBI Taxonomy" id="1487859"/>
    <lineage>
        <taxon>Bacteria</taxon>
        <taxon>Pseudomonadati</taxon>
        <taxon>Bacteroidota</taxon>
        <taxon>Flavobacteriia</taxon>
        <taxon>Flavobacteriales</taxon>
        <taxon>Flavobacteriaceae</taxon>
        <taxon>Wenyingzhuangia</taxon>
    </lineage>
</organism>
<evidence type="ECO:0000256" key="3">
    <source>
        <dbReference type="ARBA" id="ARBA00023163"/>
    </source>
</evidence>
<evidence type="ECO:0000256" key="2">
    <source>
        <dbReference type="ARBA" id="ARBA00023125"/>
    </source>
</evidence>
<reference evidence="5 6" key="1">
    <citation type="submission" date="2020-03" db="EMBL/GenBank/DDBJ databases">
        <title>Genomic Encyclopedia of Type Strains, Phase IV (KMG-IV): sequencing the most valuable type-strain genomes for metagenomic binning, comparative biology and taxonomic classification.</title>
        <authorList>
            <person name="Goeker M."/>
        </authorList>
    </citation>
    <scope>NUCLEOTIDE SEQUENCE [LARGE SCALE GENOMIC DNA]</scope>
    <source>
        <strain evidence="5 6">DSM 101599</strain>
    </source>
</reference>
<dbReference type="PRINTS" id="PR00032">
    <property type="entry name" value="HTHARAC"/>
</dbReference>
<evidence type="ECO:0000256" key="1">
    <source>
        <dbReference type="ARBA" id="ARBA00023015"/>
    </source>
</evidence>
<dbReference type="SUPFAM" id="SSF46689">
    <property type="entry name" value="Homeodomain-like"/>
    <property type="match status" value="2"/>
</dbReference>
<dbReference type="Gene3D" id="2.60.120.10">
    <property type="entry name" value="Jelly Rolls"/>
    <property type="match status" value="1"/>
</dbReference>
<keyword evidence="1" id="KW-0805">Transcription regulation</keyword>
<dbReference type="InterPro" id="IPR014710">
    <property type="entry name" value="RmlC-like_jellyroll"/>
</dbReference>
<comment type="caution">
    <text evidence="5">The sequence shown here is derived from an EMBL/GenBank/DDBJ whole genome shotgun (WGS) entry which is preliminary data.</text>
</comment>